<dbReference type="SUPFAM" id="SSF81665">
    <property type="entry name" value="Calcium ATPase, transmembrane domain M"/>
    <property type="match status" value="1"/>
</dbReference>
<evidence type="ECO:0000259" key="25">
    <source>
        <dbReference type="Pfam" id="PF16209"/>
    </source>
</evidence>
<dbReference type="STRING" id="1064592.G0V9Z9"/>
<feature type="binding site" evidence="22">
    <location>
        <position position="1113"/>
    </location>
    <ligand>
        <name>Mg(2+)</name>
        <dbReference type="ChEBI" id="CHEBI:18420"/>
    </ligand>
</feature>
<feature type="binding site" evidence="21">
    <location>
        <position position="648"/>
    </location>
    <ligand>
        <name>ATP</name>
        <dbReference type="ChEBI" id="CHEBI:30616"/>
    </ligand>
</feature>
<feature type="domain" description="P-type ATPase N-terminal" evidence="25">
    <location>
        <begin position="167"/>
        <end position="218"/>
    </location>
</feature>
<dbReference type="SUPFAM" id="SSF56784">
    <property type="entry name" value="HAD-like"/>
    <property type="match status" value="1"/>
</dbReference>
<evidence type="ECO:0000256" key="22">
    <source>
        <dbReference type="PIRSR" id="PIRSR606539-3"/>
    </source>
</evidence>
<protein>
    <recommendedName>
        <fullName evidence="23">Phospholipid-transporting ATPase</fullName>
        <ecNumber evidence="23">7.6.2.1</ecNumber>
    </recommendedName>
</protein>
<dbReference type="InterPro" id="IPR023298">
    <property type="entry name" value="ATPase_P-typ_TM_dom_sf"/>
</dbReference>
<evidence type="ECO:0000256" key="12">
    <source>
        <dbReference type="ARBA" id="ARBA00022989"/>
    </source>
</evidence>
<keyword evidence="9 21" id="KW-0067">ATP-binding</keyword>
<dbReference type="SFLD" id="SFLDG00002">
    <property type="entry name" value="C1.7:_P-type_atpase_like"/>
    <property type="match status" value="1"/>
</dbReference>
<dbReference type="FunFam" id="3.40.50.1000:FF:000108">
    <property type="entry name" value="Phospholipid-transporting ATPase"/>
    <property type="match status" value="1"/>
</dbReference>
<feature type="transmembrane region" description="Helical" evidence="23">
    <location>
        <begin position="1198"/>
        <end position="1219"/>
    </location>
</feature>
<dbReference type="InterPro" id="IPR023299">
    <property type="entry name" value="ATPase_P-typ_cyto_dom_N"/>
</dbReference>
<comment type="cofactor">
    <cofactor evidence="1 22">
        <name>Mg(2+)</name>
        <dbReference type="ChEBI" id="CHEBI:18420"/>
    </cofactor>
</comment>
<keyword evidence="5" id="KW-1003">Cell membrane</keyword>
<dbReference type="EMBL" id="HE576753">
    <property type="protein sequence ID" value="CCC68484.1"/>
    <property type="molecule type" value="Genomic_DNA"/>
</dbReference>
<feature type="domain" description="P-type ATPase C-terminal" evidence="26">
    <location>
        <begin position="1135"/>
        <end position="1385"/>
    </location>
</feature>
<dbReference type="Gene3D" id="3.40.50.1000">
    <property type="entry name" value="HAD superfamily/HAD-like"/>
    <property type="match status" value="1"/>
</dbReference>
<feature type="transmembrane region" description="Helical" evidence="23">
    <location>
        <begin position="1249"/>
        <end position="1270"/>
    </location>
</feature>
<feature type="binding site" evidence="22">
    <location>
        <position position="646"/>
    </location>
    <ligand>
        <name>Mg(2+)</name>
        <dbReference type="ChEBI" id="CHEBI:18420"/>
    </ligand>
</feature>
<comment type="catalytic activity">
    <reaction evidence="15 23">
        <text>ATP + H2O + phospholipidSide 1 = ADP + phosphate + phospholipidSide 2.</text>
        <dbReference type="EC" id="7.6.2.1"/>
    </reaction>
</comment>
<dbReference type="GO" id="GO:0090556">
    <property type="term" value="F:phosphatidylserine floppase activity"/>
    <property type="evidence" value="ECO:0007669"/>
    <property type="project" value="RHEA"/>
</dbReference>
<dbReference type="InterPro" id="IPR044492">
    <property type="entry name" value="P_typ_ATPase_HD_dom"/>
</dbReference>
<dbReference type="InterPro" id="IPR032631">
    <property type="entry name" value="P-type_ATPase_N"/>
</dbReference>
<keyword evidence="7 22" id="KW-0479">Metal-binding</keyword>
<dbReference type="GO" id="GO:1990531">
    <property type="term" value="C:phospholipid-translocating ATPase complex"/>
    <property type="evidence" value="ECO:0007669"/>
    <property type="project" value="EnsemblFungi"/>
</dbReference>
<evidence type="ECO:0000256" key="13">
    <source>
        <dbReference type="ARBA" id="ARBA00023055"/>
    </source>
</evidence>
<evidence type="ECO:0000259" key="26">
    <source>
        <dbReference type="Pfam" id="PF16212"/>
    </source>
</evidence>
<keyword evidence="14 23" id="KW-0472">Membrane</keyword>
<name>G0V9Z9_NAUCA</name>
<keyword evidence="11 23" id="KW-1278">Translocase</keyword>
<comment type="catalytic activity">
    <reaction evidence="17">
        <text>a beta-D-glucosyl-(1&lt;-&gt;1')-N-acylsphing-4-enine(out) + ATP + H2O = a beta-D-glucosyl-(1&lt;-&gt;1')-N-acylsphing-4-enine(in) + ADP + phosphate + H(+)</text>
        <dbReference type="Rhea" id="RHEA:66036"/>
        <dbReference type="ChEBI" id="CHEBI:15377"/>
        <dbReference type="ChEBI" id="CHEBI:15378"/>
        <dbReference type="ChEBI" id="CHEBI:22801"/>
        <dbReference type="ChEBI" id="CHEBI:30616"/>
        <dbReference type="ChEBI" id="CHEBI:43474"/>
        <dbReference type="ChEBI" id="CHEBI:456216"/>
    </reaction>
    <physiologicalReaction direction="left-to-right" evidence="17">
        <dbReference type="Rhea" id="RHEA:66037"/>
    </physiologicalReaction>
</comment>
<feature type="region of interest" description="Disordered" evidence="24">
    <location>
        <begin position="1462"/>
        <end position="1512"/>
    </location>
</feature>
<dbReference type="InParanoid" id="G0V9Z9"/>
<dbReference type="SFLD" id="SFLDS00003">
    <property type="entry name" value="Haloacid_Dehalogenase"/>
    <property type="match status" value="1"/>
</dbReference>
<feature type="compositionally biased region" description="Polar residues" evidence="24">
    <location>
        <begin position="1487"/>
        <end position="1505"/>
    </location>
</feature>
<feature type="binding site" evidence="21">
    <location>
        <position position="888"/>
    </location>
    <ligand>
        <name>ATP</name>
        <dbReference type="ChEBI" id="CHEBI:30616"/>
    </ligand>
</feature>
<dbReference type="PRINTS" id="PR00119">
    <property type="entry name" value="CATATPASE"/>
</dbReference>
<evidence type="ECO:0000256" key="24">
    <source>
        <dbReference type="SAM" id="MobiDB-lite"/>
    </source>
</evidence>
<evidence type="ECO:0000256" key="8">
    <source>
        <dbReference type="ARBA" id="ARBA00022741"/>
    </source>
</evidence>
<dbReference type="FunFam" id="3.40.50.1000:FF:000001">
    <property type="entry name" value="Phospholipid-transporting ATPase IC"/>
    <property type="match status" value="1"/>
</dbReference>
<feature type="binding site" evidence="21">
    <location>
        <position position="968"/>
    </location>
    <ligand>
        <name>ATP</name>
        <dbReference type="ChEBI" id="CHEBI:30616"/>
    </ligand>
</feature>
<dbReference type="InterPro" id="IPR008250">
    <property type="entry name" value="ATPase_P-typ_transduc_dom_A_sf"/>
</dbReference>
<feature type="binding site" evidence="21">
    <location>
        <position position="646"/>
    </location>
    <ligand>
        <name>ATP</name>
        <dbReference type="ChEBI" id="CHEBI:30616"/>
    </ligand>
</feature>
<keyword evidence="6 23" id="KW-0812">Transmembrane</keyword>
<accession>G0V9Z9</accession>
<dbReference type="FunFam" id="3.40.1110.10:FF:000048">
    <property type="entry name" value="Phospholipid-transporting ATPase"/>
    <property type="match status" value="1"/>
</dbReference>
<evidence type="ECO:0000256" key="5">
    <source>
        <dbReference type="ARBA" id="ARBA00022475"/>
    </source>
</evidence>
<evidence type="ECO:0000256" key="7">
    <source>
        <dbReference type="ARBA" id="ARBA00022723"/>
    </source>
</evidence>
<evidence type="ECO:0000256" key="19">
    <source>
        <dbReference type="ARBA" id="ARBA00052223"/>
    </source>
</evidence>
<dbReference type="HOGENOM" id="CLU_000846_0_0_1"/>
<keyword evidence="4" id="KW-0813">Transport</keyword>
<evidence type="ECO:0000256" key="21">
    <source>
        <dbReference type="PIRSR" id="PIRSR606539-2"/>
    </source>
</evidence>
<dbReference type="GO" id="GO:0070867">
    <property type="term" value="C:mating projection tip membrane"/>
    <property type="evidence" value="ECO:0007669"/>
    <property type="project" value="EnsemblFungi"/>
</dbReference>
<comment type="catalytic activity">
    <reaction evidence="18">
        <text>a 1,2-diacyl-sn-glycero-3-phospho-L-serine(out) + ATP + H2O = a 1,2-diacyl-sn-glycero-3-phospho-L-serine(in) + ADP + phosphate + H(+)</text>
        <dbReference type="Rhea" id="RHEA:38567"/>
        <dbReference type="ChEBI" id="CHEBI:15377"/>
        <dbReference type="ChEBI" id="CHEBI:15378"/>
        <dbReference type="ChEBI" id="CHEBI:30616"/>
        <dbReference type="ChEBI" id="CHEBI:43474"/>
        <dbReference type="ChEBI" id="CHEBI:57262"/>
        <dbReference type="ChEBI" id="CHEBI:456216"/>
    </reaction>
    <physiologicalReaction direction="left-to-right" evidence="18">
        <dbReference type="Rhea" id="RHEA:38568"/>
    </physiologicalReaction>
</comment>
<evidence type="ECO:0000256" key="17">
    <source>
        <dbReference type="ARBA" id="ARBA00050913"/>
    </source>
</evidence>
<dbReference type="InterPro" id="IPR001757">
    <property type="entry name" value="P_typ_ATPase"/>
</dbReference>
<comment type="catalytic activity">
    <reaction evidence="19">
        <text>a 1,2-diacyl-sn-glycero-3-phosphocholine(out) + ATP + H2O = a 1,2-diacyl-sn-glycero-3-phosphocholine(in) + ADP + phosphate + H(+)</text>
        <dbReference type="Rhea" id="RHEA:38583"/>
        <dbReference type="ChEBI" id="CHEBI:15377"/>
        <dbReference type="ChEBI" id="CHEBI:15378"/>
        <dbReference type="ChEBI" id="CHEBI:30616"/>
        <dbReference type="ChEBI" id="CHEBI:43474"/>
        <dbReference type="ChEBI" id="CHEBI:57643"/>
        <dbReference type="ChEBI" id="CHEBI:456216"/>
    </reaction>
    <physiologicalReaction direction="left-to-right" evidence="19">
        <dbReference type="Rhea" id="RHEA:38584"/>
    </physiologicalReaction>
</comment>
<feature type="binding site" evidence="21">
    <location>
        <position position="647"/>
    </location>
    <ligand>
        <name>ATP</name>
        <dbReference type="ChEBI" id="CHEBI:30616"/>
    </ligand>
</feature>
<feature type="binding site" evidence="21">
    <location>
        <position position="970"/>
    </location>
    <ligand>
        <name>ATP</name>
        <dbReference type="ChEBI" id="CHEBI:30616"/>
    </ligand>
</feature>
<dbReference type="GO" id="GO:0090554">
    <property type="term" value="F:phosphatidylcholine floppase activity"/>
    <property type="evidence" value="ECO:0007669"/>
    <property type="project" value="RHEA"/>
</dbReference>
<feature type="binding site" evidence="21">
    <location>
        <position position="780"/>
    </location>
    <ligand>
        <name>ATP</name>
        <dbReference type="ChEBI" id="CHEBI:30616"/>
    </ligand>
</feature>
<feature type="binding site" evidence="22">
    <location>
        <position position="648"/>
    </location>
    <ligand>
        <name>Mg(2+)</name>
        <dbReference type="ChEBI" id="CHEBI:18420"/>
    </ligand>
</feature>
<dbReference type="Gene3D" id="3.40.1110.10">
    <property type="entry name" value="Calcium-transporting ATPase, cytoplasmic domain N"/>
    <property type="match status" value="1"/>
</dbReference>
<evidence type="ECO:0000256" key="14">
    <source>
        <dbReference type="ARBA" id="ARBA00023136"/>
    </source>
</evidence>
<dbReference type="SUPFAM" id="SSF81660">
    <property type="entry name" value="Metal cation-transporting ATPase, ATP-binding domain N"/>
    <property type="match status" value="1"/>
</dbReference>
<feature type="region of interest" description="Disordered" evidence="24">
    <location>
        <begin position="1"/>
        <end position="26"/>
    </location>
</feature>
<dbReference type="NCBIfam" id="TIGR01494">
    <property type="entry name" value="ATPase_P-type"/>
    <property type="match status" value="1"/>
</dbReference>
<dbReference type="PANTHER" id="PTHR24092">
    <property type="entry name" value="PROBABLE PHOSPHOLIPID-TRANSPORTING ATPASE"/>
    <property type="match status" value="1"/>
</dbReference>
<reference key="2">
    <citation type="submission" date="2011-08" db="EMBL/GenBank/DDBJ databases">
        <title>Genome sequence of Naumovozyma castellii.</title>
        <authorList>
            <person name="Gordon J.L."/>
            <person name="Armisen D."/>
            <person name="Proux-Wera E."/>
            <person name="OhEigeartaigh S.S."/>
            <person name="Byrne K.P."/>
            <person name="Wolfe K.H."/>
        </authorList>
    </citation>
    <scope>NUCLEOTIDE SEQUENCE</scope>
    <source>
        <strain>Type strain:CBS 4309</strain>
    </source>
</reference>
<dbReference type="GO" id="GO:0099040">
    <property type="term" value="P:ceramide translocation"/>
    <property type="evidence" value="ECO:0007669"/>
    <property type="project" value="EnsemblFungi"/>
</dbReference>
<feature type="compositionally biased region" description="Basic and acidic residues" evidence="24">
    <location>
        <begin position="1"/>
        <end position="15"/>
    </location>
</feature>
<gene>
    <name evidence="27" type="primary">NCAS0B04000</name>
    <name evidence="27" type="ordered locus">NCAS_0B04000</name>
</gene>
<evidence type="ECO:0000256" key="15">
    <source>
        <dbReference type="ARBA" id="ARBA00034036"/>
    </source>
</evidence>
<feature type="transmembrane region" description="Helical" evidence="23">
    <location>
        <begin position="1290"/>
        <end position="1308"/>
    </location>
</feature>
<dbReference type="PROSITE" id="PS00154">
    <property type="entry name" value="ATPASE_E1_E2"/>
    <property type="match status" value="1"/>
</dbReference>
<feature type="binding site" evidence="21">
    <location>
        <position position="1089"/>
    </location>
    <ligand>
        <name>ATP</name>
        <dbReference type="ChEBI" id="CHEBI:30616"/>
    </ligand>
</feature>
<dbReference type="PANTHER" id="PTHR24092:SF180">
    <property type="entry name" value="PHOSPHOLIPID-TRANSPORTING ATPASE DNF1-RELATED"/>
    <property type="match status" value="1"/>
</dbReference>
<feature type="binding site" evidence="21">
    <location>
        <position position="969"/>
    </location>
    <ligand>
        <name>ATP</name>
        <dbReference type="ChEBI" id="CHEBI:30616"/>
    </ligand>
</feature>
<keyword evidence="13" id="KW-0445">Lipid transport</keyword>
<dbReference type="GeneID" id="96902043"/>
<dbReference type="RefSeq" id="XP_003674857.1">
    <property type="nucleotide sequence ID" value="XM_003674809.1"/>
</dbReference>
<dbReference type="SUPFAM" id="SSF81653">
    <property type="entry name" value="Calcium ATPase, transduction domain A"/>
    <property type="match status" value="1"/>
</dbReference>
<dbReference type="InterPro" id="IPR036412">
    <property type="entry name" value="HAD-like_sf"/>
</dbReference>
<dbReference type="InterPro" id="IPR006539">
    <property type="entry name" value="P-type_ATPase_IV"/>
</dbReference>
<dbReference type="InterPro" id="IPR018303">
    <property type="entry name" value="ATPase_P-typ_P_site"/>
</dbReference>
<evidence type="ECO:0000256" key="1">
    <source>
        <dbReference type="ARBA" id="ARBA00001946"/>
    </source>
</evidence>
<keyword evidence="10 22" id="KW-0460">Magnesium</keyword>
<dbReference type="GO" id="GO:0005524">
    <property type="term" value="F:ATP binding"/>
    <property type="evidence" value="ECO:0007669"/>
    <property type="project" value="UniProtKB-UniRule"/>
</dbReference>
<dbReference type="GO" id="GO:0140346">
    <property type="term" value="F:phosphatidylserine flippase activity"/>
    <property type="evidence" value="ECO:0007669"/>
    <property type="project" value="EnsemblFungi"/>
</dbReference>
<keyword evidence="28" id="KW-1185">Reference proteome</keyword>
<dbReference type="OrthoDB" id="377733at2759"/>
<dbReference type="Pfam" id="PF16209">
    <property type="entry name" value="PhoLip_ATPase_N"/>
    <property type="match status" value="1"/>
</dbReference>
<evidence type="ECO:0000313" key="27">
    <source>
        <dbReference type="EMBL" id="CCC68484.1"/>
    </source>
</evidence>
<feature type="active site" description="4-aspartylphosphate intermediate" evidence="20">
    <location>
        <position position="646"/>
    </location>
</feature>
<dbReference type="eggNOG" id="KOG0206">
    <property type="taxonomic scope" value="Eukaryota"/>
</dbReference>
<evidence type="ECO:0000313" key="28">
    <source>
        <dbReference type="Proteomes" id="UP000001640"/>
    </source>
</evidence>
<dbReference type="NCBIfam" id="TIGR01652">
    <property type="entry name" value="ATPase-Plipid"/>
    <property type="match status" value="1"/>
</dbReference>
<dbReference type="InterPro" id="IPR023214">
    <property type="entry name" value="HAD_sf"/>
</dbReference>
<dbReference type="GO" id="GO:0140351">
    <property type="term" value="F:glycosylceramide flippase activity"/>
    <property type="evidence" value="ECO:0007669"/>
    <property type="project" value="EnsemblFungi"/>
</dbReference>
<feature type="binding site" evidence="21">
    <location>
        <position position="1112"/>
    </location>
    <ligand>
        <name>ATP</name>
        <dbReference type="ChEBI" id="CHEBI:30616"/>
    </ligand>
</feature>
<proteinExistence type="inferred from homology"/>
<evidence type="ECO:0000256" key="2">
    <source>
        <dbReference type="ARBA" id="ARBA00004651"/>
    </source>
</evidence>
<dbReference type="InterPro" id="IPR032630">
    <property type="entry name" value="P_typ_ATPase_c"/>
</dbReference>
<reference evidence="27 28" key="1">
    <citation type="journal article" date="2011" name="Proc. Natl. Acad. Sci. U.S.A.">
        <title>Evolutionary erosion of yeast sex chromosomes by mating-type switching accidents.</title>
        <authorList>
            <person name="Gordon J.L."/>
            <person name="Armisen D."/>
            <person name="Proux-Wera E."/>
            <person name="Oheigeartaigh S.S."/>
            <person name="Byrne K.P."/>
            <person name="Wolfe K.H."/>
        </authorList>
    </citation>
    <scope>NUCLEOTIDE SEQUENCE [LARGE SCALE GENOMIC DNA]</scope>
    <source>
        <strain evidence="28">ATCC 76901 / BCRC 22586 / CBS 4309 / NBRC 1992 / NRRL Y-12630</strain>
    </source>
</reference>
<feature type="transmembrane region" description="Helical" evidence="23">
    <location>
        <begin position="1315"/>
        <end position="1336"/>
    </location>
</feature>
<feature type="binding site" evidence="22">
    <location>
        <position position="1109"/>
    </location>
    <ligand>
        <name>Mg(2+)</name>
        <dbReference type="ChEBI" id="CHEBI:18420"/>
    </ligand>
</feature>
<organism evidence="27 28">
    <name type="scientific">Naumovozyma castellii</name>
    <name type="common">Yeast</name>
    <name type="synonym">Saccharomyces castellii</name>
    <dbReference type="NCBI Taxonomy" id="27288"/>
    <lineage>
        <taxon>Eukaryota</taxon>
        <taxon>Fungi</taxon>
        <taxon>Dikarya</taxon>
        <taxon>Ascomycota</taxon>
        <taxon>Saccharomycotina</taxon>
        <taxon>Saccharomycetes</taxon>
        <taxon>Saccharomycetales</taxon>
        <taxon>Saccharomycetaceae</taxon>
        <taxon>Naumovozyma</taxon>
    </lineage>
</organism>
<evidence type="ECO:0000256" key="20">
    <source>
        <dbReference type="PIRSR" id="PIRSR606539-1"/>
    </source>
</evidence>
<comment type="subcellular location">
    <subcellularLocation>
        <location evidence="2">Cell membrane</location>
        <topology evidence="2">Multi-pass membrane protein</topology>
    </subcellularLocation>
    <subcellularLocation>
        <location evidence="23">Membrane</location>
        <topology evidence="23">Multi-pass membrane protein</topology>
    </subcellularLocation>
</comment>
<feature type="binding site" evidence="21">
    <location>
        <position position="1113"/>
    </location>
    <ligand>
        <name>ATP</name>
        <dbReference type="ChEBI" id="CHEBI:30616"/>
    </ligand>
</feature>
<evidence type="ECO:0000256" key="10">
    <source>
        <dbReference type="ARBA" id="ARBA00022842"/>
    </source>
</evidence>
<evidence type="ECO:0000256" key="9">
    <source>
        <dbReference type="ARBA" id="ARBA00022840"/>
    </source>
</evidence>
<evidence type="ECO:0000256" key="11">
    <source>
        <dbReference type="ARBA" id="ARBA00022967"/>
    </source>
</evidence>
<dbReference type="KEGG" id="ncs:NCAS_0B04000"/>
<feature type="transmembrane region" description="Helical" evidence="23">
    <location>
        <begin position="195"/>
        <end position="212"/>
    </location>
</feature>
<feature type="binding site" evidence="21">
    <location>
        <position position="850"/>
    </location>
    <ligand>
        <name>ATP</name>
        <dbReference type="ChEBI" id="CHEBI:30616"/>
    </ligand>
</feature>
<feature type="transmembrane region" description="Helical" evidence="23">
    <location>
        <begin position="579"/>
        <end position="600"/>
    </location>
</feature>
<dbReference type="SFLD" id="SFLDF00027">
    <property type="entry name" value="p-type_atpase"/>
    <property type="match status" value="1"/>
</dbReference>
<feature type="transmembrane region" description="Helical" evidence="23">
    <location>
        <begin position="530"/>
        <end position="554"/>
    </location>
</feature>
<feature type="binding site" evidence="21">
    <location>
        <position position="821"/>
    </location>
    <ligand>
        <name>ATP</name>
        <dbReference type="ChEBI" id="CHEBI:30616"/>
    </ligand>
</feature>
<dbReference type="GO" id="GO:0007163">
    <property type="term" value="P:establishment or maintenance of cell polarity"/>
    <property type="evidence" value="ECO:0007669"/>
    <property type="project" value="EnsemblFungi"/>
</dbReference>
<comment type="catalytic activity">
    <reaction evidence="16">
        <text>a 1,2-diacyl-sn-glycero-3-phosphoethanolamine(out) + ATP + H2O = a 1,2-diacyl-sn-glycero-3-phosphoethanolamine(in) + ADP + phosphate + H(+)</text>
        <dbReference type="Rhea" id="RHEA:66132"/>
        <dbReference type="ChEBI" id="CHEBI:15377"/>
        <dbReference type="ChEBI" id="CHEBI:15378"/>
        <dbReference type="ChEBI" id="CHEBI:30616"/>
        <dbReference type="ChEBI" id="CHEBI:43474"/>
        <dbReference type="ChEBI" id="CHEBI:64612"/>
        <dbReference type="ChEBI" id="CHEBI:456216"/>
    </reaction>
    <physiologicalReaction direction="left-to-right" evidence="16">
        <dbReference type="Rhea" id="RHEA:66133"/>
    </physiologicalReaction>
</comment>
<dbReference type="OMA" id="IYADIDM"/>
<dbReference type="GO" id="GO:0006897">
    <property type="term" value="P:endocytosis"/>
    <property type="evidence" value="ECO:0007669"/>
    <property type="project" value="EnsemblFungi"/>
</dbReference>
<dbReference type="GO" id="GO:0000287">
    <property type="term" value="F:magnesium ion binding"/>
    <property type="evidence" value="ECO:0007669"/>
    <property type="project" value="UniProtKB-UniRule"/>
</dbReference>
<dbReference type="CDD" id="cd02073">
    <property type="entry name" value="P-type_ATPase_APLT_Dnf-like"/>
    <property type="match status" value="1"/>
</dbReference>
<evidence type="ECO:0000256" key="16">
    <source>
        <dbReference type="ARBA" id="ARBA00049128"/>
    </source>
</evidence>
<dbReference type="Pfam" id="PF16212">
    <property type="entry name" value="PhoLip_ATPase_C"/>
    <property type="match status" value="1"/>
</dbReference>
<evidence type="ECO:0000256" key="4">
    <source>
        <dbReference type="ARBA" id="ARBA00022448"/>
    </source>
</evidence>
<keyword evidence="12 23" id="KW-1133">Transmembrane helix</keyword>
<feature type="transmembrane region" description="Helical" evidence="23">
    <location>
        <begin position="1170"/>
        <end position="1186"/>
    </location>
</feature>
<feature type="transmembrane region" description="Helical" evidence="23">
    <location>
        <begin position="1356"/>
        <end position="1375"/>
    </location>
</feature>
<evidence type="ECO:0000256" key="6">
    <source>
        <dbReference type="ARBA" id="ARBA00022692"/>
    </source>
</evidence>
<evidence type="ECO:0000256" key="23">
    <source>
        <dbReference type="RuleBase" id="RU362033"/>
    </source>
</evidence>
<comment type="similarity">
    <text evidence="3 23">Belongs to the cation transport ATPase (P-type) (TC 3.A.3) family. Type IV subfamily.</text>
</comment>
<evidence type="ECO:0000256" key="18">
    <source>
        <dbReference type="ARBA" id="ARBA00051303"/>
    </source>
</evidence>
<sequence length="1554" mass="177078">MSRSPFQDRGHDRENPLSPFDDSFQFEDKDKTNSFLKGDAVTVEDVEETKYDDSSSILPTPVVGGTAQFEDIELNSELPNSSETEMKRLRLGTKRVKRETNFDRNKTKTIKWAQKNVHIPFKKHDEDADVDDNETGLLNRSDEFRTIYHNMPLPDEMLYEDGLPIMEYPRNKIRTTKYTPLTFFPKNVMLQFNNFANIYFLIMIILGAFQIFGVTNPGLAAVPLIVIIILTAIKDAIEDSRRTLLDMEVNNTRTHILQGPENPNVPIDNVSSWRKFKKANTKLMLKFFQFINERFTATGKEARKQRQMKRRRAKKLGKTELPRTSLDSYQSTRMSADYYRPSLEQSNIDSTFENGEISVLDPSLPPMANSKFANDFWKNVRVGDIVRIHNNDEIPADVILLSTSDIDGGCYVETKNLDGESNLKVRQSLRCTNAIRNSRDICRTKFWVESEGPHANLYVYQGNLKWIDSLDGQTHNEPITINNMLLRGCTLRNTKWAMGIVVFTGDDTKTMINAGVTPTKKSRISRELNFSVLINFVFLFILCLIAGVANGAYYRKKPRSRDFFEFGTIAGNPTTNGFVSFWVAVILYQSLVPISLYISVEIIKTAQAIFIYLDVLLYNERLDYPCTPKSWSISDDLGQIEYIFSDKTGTLTQNVMEFKKCTINGVSYGRAYTEALAGLRKRQGIDTEKEGRIEREGIAQDREIMIDDLRKISNNSQFYPEELTFVSKEFSQDLLGNNGEVQQKRCQHFMLALALCHSVLVEPDKNDPNKLELTAQSPDETALVTTARDMGFSFIGKTKQGLLVEVQGIQKEFQILNILEFNSSRKRMSCIVKLPPATEKDEPRALLICKGADSVIYSRLSRKPGYNDETLLEKTALHLEQYATEGLRTLCVGQREISWSEYQEWNEKYNIAAASLAGREEELDHVADLIERDLVLLGGTAIEDRLQDGVPDSIALLAEAGIKLWVLTGDKVETAINIGFSCNLLNTDMELLVIKTTGEDVKEFGDDPTEIVNALVSKYLMEKFNMTGSEEELAAAKKDHSPPQGEFAIIIDGEALKIALTGDTMKRKFLLLCKNCKAVLCCRVSPAQKAAVVKLVKDTLDVMTLAIGDGSNDVAMIQSADVGVGIAGEEGRQAVMCSDYAIGQFRYVTRLVLVHGKWCYKRLAEMIPQFFYKNVIFTLALFWYGVHNDFDGSYLFEYTYLTFYNLAFTSLPVIFLGILDQDVSATVSMIVPQLYRSGILRQEWNQTKFLWYMFDGIYQSVICYFFPYLIYRKTNIITQNGLGLDHRYYVGIPVTGIAVTSCNFYVLMEQYRWDWFTTFFAFLSTIVYFGWTGIWSSSIASYEFWKGASRMYGTPSFWAVYFVGFLFCILPRFTYDVFMKYLYPSDVEIIREMWQHGDFARYPDDYDPTDPNKPKVEKAHEWGQYKIVDESIGDAVVCASDSQGTIVTEEIPMSFLDVKKDSSNQVTREKQVSRDSLDEDDARRDSMNNARNSMQFRPSSSSRVRTSLDRTRDEMLASNQLDTRYSVDRARVSLDLPGVTHAEMLLRGSTSKDK</sequence>
<dbReference type="GO" id="GO:0016887">
    <property type="term" value="F:ATP hydrolysis activity"/>
    <property type="evidence" value="ECO:0007669"/>
    <property type="project" value="InterPro"/>
</dbReference>
<dbReference type="Proteomes" id="UP000001640">
    <property type="component" value="Chromosome 2"/>
</dbReference>
<dbReference type="Gene3D" id="2.70.150.10">
    <property type="entry name" value="Calcium-transporting ATPase, cytoplasmic transduction domain A"/>
    <property type="match status" value="1"/>
</dbReference>
<evidence type="ECO:0000256" key="3">
    <source>
        <dbReference type="ARBA" id="ARBA00008109"/>
    </source>
</evidence>
<keyword evidence="8 21" id="KW-0547">Nucleotide-binding</keyword>
<dbReference type="Pfam" id="PF13246">
    <property type="entry name" value="Cation_ATPase"/>
    <property type="match status" value="1"/>
</dbReference>
<feature type="compositionally biased region" description="Basic and acidic residues" evidence="24">
    <location>
        <begin position="1462"/>
        <end position="1486"/>
    </location>
</feature>
<feature type="binding site" evidence="21">
    <location>
        <position position="1083"/>
    </location>
    <ligand>
        <name>ATP</name>
        <dbReference type="ChEBI" id="CHEBI:30616"/>
    </ligand>
</feature>
<dbReference type="EC" id="7.6.2.1" evidence="23"/>
<feature type="transmembrane region" description="Helical" evidence="23">
    <location>
        <begin position="218"/>
        <end position="237"/>
    </location>
</feature>